<dbReference type="SUPFAM" id="SSF51445">
    <property type="entry name" value="(Trans)glycosidases"/>
    <property type="match status" value="1"/>
</dbReference>
<keyword evidence="6 9" id="KW-0326">Glycosidase</keyword>
<evidence type="ECO:0000256" key="3">
    <source>
        <dbReference type="ARBA" id="ARBA00012744"/>
    </source>
</evidence>
<dbReference type="FunFam" id="3.20.20.80:FF:000013">
    <property type="entry name" value="lactase-phlorizin hydrolase"/>
    <property type="match status" value="1"/>
</dbReference>
<dbReference type="KEGG" id="apln:112904440"/>
<evidence type="ECO:0000256" key="4">
    <source>
        <dbReference type="ARBA" id="ARBA00022801"/>
    </source>
</evidence>
<evidence type="ECO:0000313" key="11">
    <source>
        <dbReference type="Proteomes" id="UP000192223"/>
    </source>
</evidence>
<evidence type="ECO:0000256" key="8">
    <source>
        <dbReference type="RuleBase" id="RU003690"/>
    </source>
</evidence>
<keyword evidence="10" id="KW-0732">Signal</keyword>
<dbReference type="OrthoDB" id="65569at2759"/>
<keyword evidence="11" id="KW-1185">Reference proteome</keyword>
<dbReference type="InParanoid" id="A0A7F5QYE8"/>
<dbReference type="GO" id="GO:0008422">
    <property type="term" value="F:beta-glucosidase activity"/>
    <property type="evidence" value="ECO:0007669"/>
    <property type="project" value="TreeGrafter"/>
</dbReference>
<proteinExistence type="inferred from homology"/>
<evidence type="ECO:0000256" key="2">
    <source>
        <dbReference type="ARBA" id="ARBA00011738"/>
    </source>
</evidence>
<evidence type="ECO:0000256" key="7">
    <source>
        <dbReference type="PROSITE-ProRule" id="PRU10055"/>
    </source>
</evidence>
<dbReference type="AlphaFoldDB" id="A0A7F5QYE8"/>
<dbReference type="PROSITE" id="PS00653">
    <property type="entry name" value="GLYCOSYL_HYDROL_F1_2"/>
    <property type="match status" value="1"/>
</dbReference>
<evidence type="ECO:0000256" key="10">
    <source>
        <dbReference type="SAM" id="SignalP"/>
    </source>
</evidence>
<dbReference type="GO" id="GO:0005975">
    <property type="term" value="P:carbohydrate metabolic process"/>
    <property type="evidence" value="ECO:0007669"/>
    <property type="project" value="InterPro"/>
</dbReference>
<name>A0A7F5QYE8_AGRPL</name>
<dbReference type="PANTHER" id="PTHR10353:SF36">
    <property type="entry name" value="LP05116P"/>
    <property type="match status" value="1"/>
</dbReference>
<dbReference type="Pfam" id="PF00232">
    <property type="entry name" value="Glyco_hydro_1"/>
    <property type="match status" value="1"/>
</dbReference>
<keyword evidence="5" id="KW-0325">Glycoprotein</keyword>
<gene>
    <name evidence="12" type="primary">LOC112904440</name>
</gene>
<reference evidence="12" key="1">
    <citation type="submission" date="2025-08" db="UniProtKB">
        <authorList>
            <consortium name="RefSeq"/>
        </authorList>
    </citation>
    <scope>IDENTIFICATION</scope>
    <source>
        <tissue evidence="12">Entire body</tissue>
    </source>
</reference>
<dbReference type="Gene3D" id="3.20.20.80">
    <property type="entry name" value="Glycosidases"/>
    <property type="match status" value="1"/>
</dbReference>
<dbReference type="InterPro" id="IPR001360">
    <property type="entry name" value="Glyco_hydro_1"/>
</dbReference>
<evidence type="ECO:0000256" key="5">
    <source>
        <dbReference type="ARBA" id="ARBA00023180"/>
    </source>
</evidence>
<dbReference type="PROSITE" id="PS00572">
    <property type="entry name" value="GLYCOSYL_HYDROL_F1_1"/>
    <property type="match status" value="1"/>
</dbReference>
<evidence type="ECO:0000313" key="12">
    <source>
        <dbReference type="RefSeq" id="XP_025830271.1"/>
    </source>
</evidence>
<comment type="subunit">
    <text evidence="2">Homodimer.</text>
</comment>
<dbReference type="GeneID" id="112904440"/>
<evidence type="ECO:0000256" key="1">
    <source>
        <dbReference type="ARBA" id="ARBA00010838"/>
    </source>
</evidence>
<dbReference type="InterPro" id="IPR017853">
    <property type="entry name" value="GH"/>
</dbReference>
<dbReference type="InterPro" id="IPR033132">
    <property type="entry name" value="GH_1_N_CS"/>
</dbReference>
<evidence type="ECO:0000256" key="9">
    <source>
        <dbReference type="RuleBase" id="RU004468"/>
    </source>
</evidence>
<dbReference type="InterPro" id="IPR018120">
    <property type="entry name" value="Glyco_hydro_1_AS"/>
</dbReference>
<dbReference type="PANTHER" id="PTHR10353">
    <property type="entry name" value="GLYCOSYL HYDROLASE"/>
    <property type="match status" value="1"/>
</dbReference>
<comment type="similarity">
    <text evidence="1 8">Belongs to the glycosyl hydrolase 1 family.</text>
</comment>
<protein>
    <recommendedName>
        <fullName evidence="3">beta-glucosidase</fullName>
        <ecNumber evidence="3">3.2.1.21</ecNumber>
    </recommendedName>
</protein>
<sequence length="499" mass="57685">MLLFNMFRVVTIFALFAVFDRGCWATSYRFPDNFLFGSATSAYQIEGAWNESGKGESTWDRHTHTHPEMIIDGSNGDIACDSYHKYEEDIELLKYLGVDFYRFSLSWTRIFPSGFPDDINYEGINHYNKILNLLVANNITAMVTLFHWDLPQGLMAVGGMLNPRFVTFYTEYARTAFEHFGDRVQYWLTFNEPFQTCVFAYGDLMLAPALGISGIADYLCGHNLLKAHAAVYHLYNTTYRPKFKGKIGISISADWFEPNTTDDEVAAERIRQFWYGMYIQPVFSSKGDYPDVVKEYIAYHSSLEGYKQSRLPQFTPDEINYIKGTYDFMGLNHYSTYMASEAPNISLETSYYNDYQVSLSSAGDSIANDSNGLLEIVPWGFRKLLVWLKDTYDDPDIFVTENGINDLDDVIDDKRRISYYGQYLEALLEAIYIDNVNVIAYTIWSLMDNYEWYLGYTSKYGIYYVNFSDPDRPRIPKSSAHFIRNVFGNRTVVSYDKVD</sequence>
<dbReference type="FunCoup" id="A0A7F5QYE8">
    <property type="interactions" value="3"/>
</dbReference>
<accession>A0A7F5QYE8</accession>
<dbReference type="Proteomes" id="UP000192223">
    <property type="component" value="Unplaced"/>
</dbReference>
<feature type="active site" description="Nucleophile" evidence="7">
    <location>
        <position position="401"/>
    </location>
</feature>
<dbReference type="PRINTS" id="PR00131">
    <property type="entry name" value="GLHYDRLASE1"/>
</dbReference>
<keyword evidence="4 9" id="KW-0378">Hydrolase</keyword>
<feature type="signal peptide" evidence="10">
    <location>
        <begin position="1"/>
        <end position="25"/>
    </location>
</feature>
<evidence type="ECO:0000256" key="6">
    <source>
        <dbReference type="ARBA" id="ARBA00023295"/>
    </source>
</evidence>
<dbReference type="RefSeq" id="XP_025830271.1">
    <property type="nucleotide sequence ID" value="XM_025974486.1"/>
</dbReference>
<feature type="chain" id="PRO_5028802786" description="beta-glucosidase" evidence="10">
    <location>
        <begin position="26"/>
        <end position="499"/>
    </location>
</feature>
<dbReference type="EC" id="3.2.1.21" evidence="3"/>
<organism evidence="11 12">
    <name type="scientific">Agrilus planipennis</name>
    <name type="common">Emerald ash borer</name>
    <name type="synonym">Agrilus marcopoli</name>
    <dbReference type="NCBI Taxonomy" id="224129"/>
    <lineage>
        <taxon>Eukaryota</taxon>
        <taxon>Metazoa</taxon>
        <taxon>Ecdysozoa</taxon>
        <taxon>Arthropoda</taxon>
        <taxon>Hexapoda</taxon>
        <taxon>Insecta</taxon>
        <taxon>Pterygota</taxon>
        <taxon>Neoptera</taxon>
        <taxon>Endopterygota</taxon>
        <taxon>Coleoptera</taxon>
        <taxon>Polyphaga</taxon>
        <taxon>Elateriformia</taxon>
        <taxon>Buprestoidea</taxon>
        <taxon>Buprestidae</taxon>
        <taxon>Agrilinae</taxon>
        <taxon>Agrilus</taxon>
    </lineage>
</organism>